<dbReference type="AlphaFoldDB" id="A0A426Z2S7"/>
<accession>A0A426Z2S7</accession>
<evidence type="ECO:0000313" key="2">
    <source>
        <dbReference type="Proteomes" id="UP000287651"/>
    </source>
</evidence>
<comment type="caution">
    <text evidence="1">The sequence shown here is derived from an EMBL/GenBank/DDBJ whole genome shotgun (WGS) entry which is preliminary data.</text>
</comment>
<evidence type="ECO:0000313" key="1">
    <source>
        <dbReference type="EMBL" id="RRT58277.1"/>
    </source>
</evidence>
<protein>
    <submittedName>
        <fullName evidence="1">Uncharacterized protein</fullName>
    </submittedName>
</protein>
<dbReference type="Proteomes" id="UP000287651">
    <property type="component" value="Unassembled WGS sequence"/>
</dbReference>
<name>A0A426Z2S7_ENSVE</name>
<reference evidence="1 2" key="1">
    <citation type="journal article" date="2014" name="Agronomy (Basel)">
        <title>A Draft Genome Sequence for Ensete ventricosum, the Drought-Tolerant Tree Against Hunger.</title>
        <authorList>
            <person name="Harrison J."/>
            <person name="Moore K.A."/>
            <person name="Paszkiewicz K."/>
            <person name="Jones T."/>
            <person name="Grant M."/>
            <person name="Ambacheew D."/>
            <person name="Muzemil S."/>
            <person name="Studholme D.J."/>
        </authorList>
    </citation>
    <scope>NUCLEOTIDE SEQUENCE [LARGE SCALE GENOMIC DNA]</scope>
</reference>
<organism evidence="1 2">
    <name type="scientific">Ensete ventricosum</name>
    <name type="common">Abyssinian banana</name>
    <name type="synonym">Musa ensete</name>
    <dbReference type="NCBI Taxonomy" id="4639"/>
    <lineage>
        <taxon>Eukaryota</taxon>
        <taxon>Viridiplantae</taxon>
        <taxon>Streptophyta</taxon>
        <taxon>Embryophyta</taxon>
        <taxon>Tracheophyta</taxon>
        <taxon>Spermatophyta</taxon>
        <taxon>Magnoliopsida</taxon>
        <taxon>Liliopsida</taxon>
        <taxon>Zingiberales</taxon>
        <taxon>Musaceae</taxon>
        <taxon>Ensete</taxon>
    </lineage>
</organism>
<feature type="non-terminal residue" evidence="1">
    <location>
        <position position="1"/>
    </location>
</feature>
<proteinExistence type="predicted"/>
<dbReference type="EMBL" id="AMZH03008763">
    <property type="protein sequence ID" value="RRT58277.1"/>
    <property type="molecule type" value="Genomic_DNA"/>
</dbReference>
<gene>
    <name evidence="1" type="ORF">B296_00015901</name>
</gene>
<sequence>YRRVQNMPHPNSLLQQYEHKSRLRIATNNTDLGTQLLHPLAPESVSATPLGCAPNRGGTVVLLPINLELKNAFHLNKNDSPTHG</sequence>